<keyword evidence="2" id="KW-1185">Reference proteome</keyword>
<dbReference type="Proteomes" id="UP000071641">
    <property type="component" value="Unassembled WGS sequence"/>
</dbReference>
<protein>
    <recommendedName>
        <fullName evidence="3">Tellurite resistance protein TerB</fullName>
    </recommendedName>
</protein>
<evidence type="ECO:0000313" key="2">
    <source>
        <dbReference type="Proteomes" id="UP000071641"/>
    </source>
</evidence>
<gene>
    <name evidence="1" type="ORF">GCE9029_00823</name>
</gene>
<dbReference type="Gene3D" id="1.10.3680.10">
    <property type="entry name" value="TerB-like"/>
    <property type="match status" value="1"/>
</dbReference>
<evidence type="ECO:0000313" key="1">
    <source>
        <dbReference type="EMBL" id="CZF78416.1"/>
    </source>
</evidence>
<dbReference type="InterPro" id="IPR029024">
    <property type="entry name" value="TerB-like"/>
</dbReference>
<accession>A0A128EWM1</accession>
<evidence type="ECO:0008006" key="3">
    <source>
        <dbReference type="Google" id="ProtNLM"/>
    </source>
</evidence>
<name>A0A128EWM1_9GAMM</name>
<proteinExistence type="predicted"/>
<dbReference type="STRING" id="1796497.GCE9029_00823"/>
<dbReference type="AlphaFoldDB" id="A0A128EWM1"/>
<dbReference type="OrthoDB" id="5916685at2"/>
<reference evidence="2" key="1">
    <citation type="submission" date="2016-02" db="EMBL/GenBank/DDBJ databases">
        <authorList>
            <person name="Rodrigo-Torres Lidia"/>
            <person name="Arahal R.David."/>
        </authorList>
    </citation>
    <scope>NUCLEOTIDE SEQUENCE [LARGE SCALE GENOMIC DNA]</scope>
    <source>
        <strain evidence="2">CECT 9029</strain>
    </source>
</reference>
<dbReference type="RefSeq" id="WP_002541377.1">
    <property type="nucleotide sequence ID" value="NZ_FIZX01000001.1"/>
</dbReference>
<dbReference type="SUPFAM" id="SSF158682">
    <property type="entry name" value="TerB-like"/>
    <property type="match status" value="1"/>
</dbReference>
<sequence length="134" mass="14893">MNIIAVFQGKAASLLAESEQSASEKLIELATFFYKIDNRVALAEQKYMDELLQTIEWKSTVSVESFQRNCIGKINSVLDGSDEEASAYLSQLMQELSELGAAEKAKTLAKEISDADGEIADDEVRYLDLIKSFK</sequence>
<organism evidence="1 2">
    <name type="scientific">Grimontia celer</name>
    <dbReference type="NCBI Taxonomy" id="1796497"/>
    <lineage>
        <taxon>Bacteria</taxon>
        <taxon>Pseudomonadati</taxon>
        <taxon>Pseudomonadota</taxon>
        <taxon>Gammaproteobacteria</taxon>
        <taxon>Vibrionales</taxon>
        <taxon>Vibrionaceae</taxon>
        <taxon>Grimontia</taxon>
    </lineage>
</organism>
<dbReference type="EMBL" id="FIZX01000001">
    <property type="protein sequence ID" value="CZF78416.1"/>
    <property type="molecule type" value="Genomic_DNA"/>
</dbReference>